<protein>
    <submittedName>
        <fullName evidence="9">Sugar ABC transporter permease</fullName>
    </submittedName>
</protein>
<evidence type="ECO:0000313" key="10">
    <source>
        <dbReference type="Proteomes" id="UP000236151"/>
    </source>
</evidence>
<gene>
    <name evidence="9" type="ORF">CDQ84_16600</name>
</gene>
<dbReference type="InterPro" id="IPR000515">
    <property type="entry name" value="MetI-like"/>
</dbReference>
<reference evidence="9 10" key="1">
    <citation type="submission" date="2017-06" db="EMBL/GenBank/DDBJ databases">
        <title>Investigating the central metabolism of Clostridium thermosuccinogenes.</title>
        <authorList>
            <person name="Koendjbiharie J.G."/>
            <person name="van Kranenburg R."/>
        </authorList>
    </citation>
    <scope>NUCLEOTIDE SEQUENCE [LARGE SCALE GENOMIC DNA]</scope>
    <source>
        <strain evidence="9 10">DSM 5806</strain>
    </source>
</reference>
<keyword evidence="5 7" id="KW-1133">Transmembrane helix</keyword>
<feature type="transmembrane region" description="Helical" evidence="7">
    <location>
        <begin position="225"/>
        <end position="245"/>
    </location>
</feature>
<dbReference type="SUPFAM" id="SSF161098">
    <property type="entry name" value="MetI-like"/>
    <property type="match status" value="1"/>
</dbReference>
<keyword evidence="2 7" id="KW-0813">Transport</keyword>
<feature type="transmembrane region" description="Helical" evidence="7">
    <location>
        <begin position="195"/>
        <end position="213"/>
    </location>
</feature>
<evidence type="ECO:0000313" key="9">
    <source>
        <dbReference type="EMBL" id="PNT95684.1"/>
    </source>
</evidence>
<dbReference type="OrthoDB" id="9779462at2"/>
<dbReference type="InterPro" id="IPR035906">
    <property type="entry name" value="MetI-like_sf"/>
</dbReference>
<dbReference type="PROSITE" id="PS50928">
    <property type="entry name" value="ABC_TM1"/>
    <property type="match status" value="1"/>
</dbReference>
<evidence type="ECO:0000256" key="3">
    <source>
        <dbReference type="ARBA" id="ARBA00022475"/>
    </source>
</evidence>
<feature type="transmembrane region" description="Helical" evidence="7">
    <location>
        <begin position="29"/>
        <end position="55"/>
    </location>
</feature>
<comment type="similarity">
    <text evidence="7">Belongs to the binding-protein-dependent transport system permease family.</text>
</comment>
<evidence type="ECO:0000256" key="1">
    <source>
        <dbReference type="ARBA" id="ARBA00004651"/>
    </source>
</evidence>
<evidence type="ECO:0000259" key="8">
    <source>
        <dbReference type="PROSITE" id="PS50928"/>
    </source>
</evidence>
<feature type="transmembrane region" description="Helical" evidence="7">
    <location>
        <begin position="136"/>
        <end position="161"/>
    </location>
</feature>
<comment type="subcellular location">
    <subcellularLocation>
        <location evidence="1 7">Cell membrane</location>
        <topology evidence="1 7">Multi-pass membrane protein</topology>
    </subcellularLocation>
</comment>
<evidence type="ECO:0000256" key="4">
    <source>
        <dbReference type="ARBA" id="ARBA00022692"/>
    </source>
</evidence>
<feature type="domain" description="ABC transmembrane type-1" evidence="8">
    <location>
        <begin position="90"/>
        <end position="305"/>
    </location>
</feature>
<keyword evidence="6 7" id="KW-0472">Membrane</keyword>
<accession>A0A2K2F889</accession>
<organism evidence="9 10">
    <name type="scientific">Clostridium thermosuccinogenes</name>
    <dbReference type="NCBI Taxonomy" id="84032"/>
    <lineage>
        <taxon>Bacteria</taxon>
        <taxon>Bacillati</taxon>
        <taxon>Bacillota</taxon>
        <taxon>Clostridia</taxon>
        <taxon>Eubacteriales</taxon>
        <taxon>Clostridiaceae</taxon>
        <taxon>Clostridium</taxon>
    </lineage>
</organism>
<evidence type="ECO:0000256" key="5">
    <source>
        <dbReference type="ARBA" id="ARBA00022989"/>
    </source>
</evidence>
<dbReference type="PANTHER" id="PTHR43227:SF11">
    <property type="entry name" value="BLL4140 PROTEIN"/>
    <property type="match status" value="1"/>
</dbReference>
<evidence type="ECO:0000256" key="7">
    <source>
        <dbReference type="RuleBase" id="RU363032"/>
    </source>
</evidence>
<dbReference type="Pfam" id="PF00528">
    <property type="entry name" value="BPD_transp_1"/>
    <property type="match status" value="1"/>
</dbReference>
<keyword evidence="10" id="KW-1185">Reference proteome</keyword>
<proteinExistence type="inferred from homology"/>
<dbReference type="EMBL" id="NIOJ01000061">
    <property type="protein sequence ID" value="PNT95684.1"/>
    <property type="molecule type" value="Genomic_DNA"/>
</dbReference>
<feature type="transmembrane region" description="Helical" evidence="7">
    <location>
        <begin position="284"/>
        <end position="305"/>
    </location>
</feature>
<sequence>MGVFILKTVIHASLSSGNTLRRIRRNWGLYLLLLPSVVLVLCFAYKPMYGIIIAFKDFKPALGITGSPWADPWYKYFLKFFKSYQFKTTITNTILINLYSLAVNFPLPIIMALLINQMQAKRFKRVFQTITYMPHFISTVVMVGLILIFLSPGSGLLGNIYKLFGMEAPNLMGKAKAFTSIYVWTDAWQHTGWDSIIYIAALSTVDVCLYEAATIDGASKWQKLFYIDIPMLIPTAVILLIMRVGNLMSLGFEKVYLMQNNLNLSASEVIATYVYKIGINSAQYSYSAAINMFNTIINFLLLICVNQISKRVSENSLW</sequence>
<evidence type="ECO:0000256" key="2">
    <source>
        <dbReference type="ARBA" id="ARBA00022448"/>
    </source>
</evidence>
<dbReference type="GO" id="GO:0005886">
    <property type="term" value="C:plasma membrane"/>
    <property type="evidence" value="ECO:0007669"/>
    <property type="project" value="UniProtKB-SubCell"/>
</dbReference>
<dbReference type="Gene3D" id="1.10.3720.10">
    <property type="entry name" value="MetI-like"/>
    <property type="match status" value="1"/>
</dbReference>
<dbReference type="Proteomes" id="UP000236151">
    <property type="component" value="Unassembled WGS sequence"/>
</dbReference>
<evidence type="ECO:0000256" key="6">
    <source>
        <dbReference type="ARBA" id="ARBA00023136"/>
    </source>
</evidence>
<keyword evidence="3" id="KW-1003">Cell membrane</keyword>
<dbReference type="AlphaFoldDB" id="A0A2K2F889"/>
<dbReference type="PANTHER" id="PTHR43227">
    <property type="entry name" value="BLL4140 PROTEIN"/>
    <property type="match status" value="1"/>
</dbReference>
<keyword evidence="4 7" id="KW-0812">Transmembrane</keyword>
<name>A0A2K2F889_9CLOT</name>
<dbReference type="KEGG" id="cthd:CDO33_10400"/>
<feature type="transmembrane region" description="Helical" evidence="7">
    <location>
        <begin position="94"/>
        <end position="115"/>
    </location>
</feature>
<comment type="caution">
    <text evidence="9">The sequence shown here is derived from an EMBL/GenBank/DDBJ whole genome shotgun (WGS) entry which is preliminary data.</text>
</comment>
<dbReference type="CDD" id="cd06261">
    <property type="entry name" value="TM_PBP2"/>
    <property type="match status" value="1"/>
</dbReference>
<dbReference type="InterPro" id="IPR050809">
    <property type="entry name" value="UgpAE/MalFG_permease"/>
</dbReference>
<dbReference type="GO" id="GO:0055085">
    <property type="term" value="P:transmembrane transport"/>
    <property type="evidence" value="ECO:0007669"/>
    <property type="project" value="InterPro"/>
</dbReference>